<evidence type="ECO:0000313" key="2">
    <source>
        <dbReference type="Proteomes" id="UP000799444"/>
    </source>
</evidence>
<reference evidence="1" key="1">
    <citation type="journal article" date="2020" name="Stud. Mycol.">
        <title>101 Dothideomycetes genomes: a test case for predicting lifestyles and emergence of pathogens.</title>
        <authorList>
            <person name="Haridas S."/>
            <person name="Albert R."/>
            <person name="Binder M."/>
            <person name="Bloem J."/>
            <person name="Labutti K."/>
            <person name="Salamov A."/>
            <person name="Andreopoulos B."/>
            <person name="Baker S."/>
            <person name="Barry K."/>
            <person name="Bills G."/>
            <person name="Bluhm B."/>
            <person name="Cannon C."/>
            <person name="Castanera R."/>
            <person name="Culley D."/>
            <person name="Daum C."/>
            <person name="Ezra D."/>
            <person name="Gonzalez J."/>
            <person name="Henrissat B."/>
            <person name="Kuo A."/>
            <person name="Liang C."/>
            <person name="Lipzen A."/>
            <person name="Lutzoni F."/>
            <person name="Magnuson J."/>
            <person name="Mondo S."/>
            <person name="Nolan M."/>
            <person name="Ohm R."/>
            <person name="Pangilinan J."/>
            <person name="Park H.-J."/>
            <person name="Ramirez L."/>
            <person name="Alfaro M."/>
            <person name="Sun H."/>
            <person name="Tritt A."/>
            <person name="Yoshinaga Y."/>
            <person name="Zwiers L.-H."/>
            <person name="Turgeon B."/>
            <person name="Goodwin S."/>
            <person name="Spatafora J."/>
            <person name="Crous P."/>
            <person name="Grigoriev I."/>
        </authorList>
    </citation>
    <scope>NUCLEOTIDE SEQUENCE</scope>
    <source>
        <strain evidence="1">CBS 125425</strain>
    </source>
</reference>
<organism evidence="1 2">
    <name type="scientific">Polyplosphaeria fusca</name>
    <dbReference type="NCBI Taxonomy" id="682080"/>
    <lineage>
        <taxon>Eukaryota</taxon>
        <taxon>Fungi</taxon>
        <taxon>Dikarya</taxon>
        <taxon>Ascomycota</taxon>
        <taxon>Pezizomycotina</taxon>
        <taxon>Dothideomycetes</taxon>
        <taxon>Pleosporomycetidae</taxon>
        <taxon>Pleosporales</taxon>
        <taxon>Tetraplosphaeriaceae</taxon>
        <taxon>Polyplosphaeria</taxon>
    </lineage>
</organism>
<dbReference type="OrthoDB" id="3200163at2759"/>
<evidence type="ECO:0000313" key="1">
    <source>
        <dbReference type="EMBL" id="KAF2731936.1"/>
    </source>
</evidence>
<dbReference type="Proteomes" id="UP000799444">
    <property type="component" value="Unassembled WGS sequence"/>
</dbReference>
<dbReference type="AlphaFoldDB" id="A0A9P4QVY5"/>
<sequence>MKWEPIFNIVFRNLYCRCVILLSTPSRIIEELTIFIACDCPRHNTVRTTYRDYSELTLKPHKDPYFDRYGGYNAFWAIMRYFLPQVYERLGGANAITDVELDHGFFDLVRMTENHQQASLRIFWDYQHEIIDHMVKQIEHLPLDVLANFTEEEAAQRQRMKDEINWDQDEFNKLNGENDVTKDAWFNKELEKVLKGRWNGVPHWAIED</sequence>
<accession>A0A9P4QVY5</accession>
<dbReference type="EMBL" id="ML996186">
    <property type="protein sequence ID" value="KAF2731936.1"/>
    <property type="molecule type" value="Genomic_DNA"/>
</dbReference>
<keyword evidence="2" id="KW-1185">Reference proteome</keyword>
<comment type="caution">
    <text evidence="1">The sequence shown here is derived from an EMBL/GenBank/DDBJ whole genome shotgun (WGS) entry which is preliminary data.</text>
</comment>
<gene>
    <name evidence="1" type="ORF">EJ04DRAFT_514233</name>
</gene>
<name>A0A9P4QVY5_9PLEO</name>
<protein>
    <submittedName>
        <fullName evidence="1">Uncharacterized protein</fullName>
    </submittedName>
</protein>
<proteinExistence type="predicted"/>